<feature type="region of interest" description="Disordered" evidence="1">
    <location>
        <begin position="29"/>
        <end position="51"/>
    </location>
</feature>
<keyword evidence="3" id="KW-1185">Reference proteome</keyword>
<gene>
    <name evidence="2" type="ORF">AVEN_210618_1</name>
</gene>
<accession>A0A4Y2NYF9</accession>
<comment type="caution">
    <text evidence="2">The sequence shown here is derived from an EMBL/GenBank/DDBJ whole genome shotgun (WGS) entry which is preliminary data.</text>
</comment>
<protein>
    <submittedName>
        <fullName evidence="2">Uncharacterized protein</fullName>
    </submittedName>
</protein>
<dbReference type="Proteomes" id="UP000499080">
    <property type="component" value="Unassembled WGS sequence"/>
</dbReference>
<organism evidence="2 3">
    <name type="scientific">Araneus ventricosus</name>
    <name type="common">Orbweaver spider</name>
    <name type="synonym">Epeira ventricosa</name>
    <dbReference type="NCBI Taxonomy" id="182803"/>
    <lineage>
        <taxon>Eukaryota</taxon>
        <taxon>Metazoa</taxon>
        <taxon>Ecdysozoa</taxon>
        <taxon>Arthropoda</taxon>
        <taxon>Chelicerata</taxon>
        <taxon>Arachnida</taxon>
        <taxon>Araneae</taxon>
        <taxon>Araneomorphae</taxon>
        <taxon>Entelegynae</taxon>
        <taxon>Araneoidea</taxon>
        <taxon>Araneidae</taxon>
        <taxon>Araneus</taxon>
    </lineage>
</organism>
<evidence type="ECO:0000256" key="1">
    <source>
        <dbReference type="SAM" id="MobiDB-lite"/>
    </source>
</evidence>
<dbReference type="EMBL" id="BGPR01129932">
    <property type="protein sequence ID" value="GBN43340.1"/>
    <property type="molecule type" value="Genomic_DNA"/>
</dbReference>
<dbReference type="OrthoDB" id="6430453at2759"/>
<dbReference type="AlphaFoldDB" id="A0A4Y2NYF9"/>
<proteinExistence type="predicted"/>
<evidence type="ECO:0000313" key="3">
    <source>
        <dbReference type="Proteomes" id="UP000499080"/>
    </source>
</evidence>
<reference evidence="2 3" key="1">
    <citation type="journal article" date="2019" name="Sci. Rep.">
        <title>Orb-weaving spider Araneus ventricosus genome elucidates the spidroin gene catalogue.</title>
        <authorList>
            <person name="Kono N."/>
            <person name="Nakamura H."/>
            <person name="Ohtoshi R."/>
            <person name="Moran D.A.P."/>
            <person name="Shinohara A."/>
            <person name="Yoshida Y."/>
            <person name="Fujiwara M."/>
            <person name="Mori M."/>
            <person name="Tomita M."/>
            <person name="Arakawa K."/>
        </authorList>
    </citation>
    <scope>NUCLEOTIDE SEQUENCE [LARGE SCALE GENOMIC DNA]</scope>
</reference>
<name>A0A4Y2NYF9_ARAVE</name>
<sequence length="90" mass="10287">MLEGSLNIMIQKLAVLSQPRLTDEAVPSVFPGRPADLSKSNKTGREAQGKKIQRKESLEIEKVLQLNVEIFKEYEEKKLKVYNFQISLLL</sequence>
<evidence type="ECO:0000313" key="2">
    <source>
        <dbReference type="EMBL" id="GBN43340.1"/>
    </source>
</evidence>